<evidence type="ECO:0000256" key="1">
    <source>
        <dbReference type="SAM" id="MobiDB-lite"/>
    </source>
</evidence>
<evidence type="ECO:0000313" key="3">
    <source>
        <dbReference type="Proteomes" id="UP001558652"/>
    </source>
</evidence>
<proteinExistence type="predicted"/>
<name>A0ABD0Y6T9_9HEMI</name>
<feature type="compositionally biased region" description="Low complexity" evidence="1">
    <location>
        <begin position="94"/>
        <end position="103"/>
    </location>
</feature>
<sequence>MFYKNKKREATEIGPPLFILFTTFSSIAQRRQIRFQAKSGPTVTKTPDGVPREIMEAASRRIQERLLDTTKKPDVGTKKYLEATLKRTSDAKPRAAPAAGQAPRLMSDSVAKKLQEKLKDMGSLRKKSEEVKGKKVGVGKGSAGGVPEPTLGGRGRGLAAAPAPPPQGAVPRSRVPSSVAAAPRPRAAPAAGVASLRGRPGPALSGTVNARFAHLKKPPGMSKPT</sequence>
<feature type="compositionally biased region" description="Basic and acidic residues" evidence="1">
    <location>
        <begin position="110"/>
        <end position="133"/>
    </location>
</feature>
<feature type="compositionally biased region" description="Low complexity" evidence="1">
    <location>
        <begin position="169"/>
        <end position="195"/>
    </location>
</feature>
<accession>A0ABD0Y6T9</accession>
<feature type="region of interest" description="Disordered" evidence="1">
    <location>
        <begin position="87"/>
        <end position="225"/>
    </location>
</feature>
<gene>
    <name evidence="2" type="ORF">AAG570_002188</name>
</gene>
<protein>
    <submittedName>
        <fullName evidence="2">Uncharacterized protein</fullName>
    </submittedName>
</protein>
<comment type="caution">
    <text evidence="2">The sequence shown here is derived from an EMBL/GenBank/DDBJ whole genome shotgun (WGS) entry which is preliminary data.</text>
</comment>
<reference evidence="2 3" key="1">
    <citation type="submission" date="2024-07" db="EMBL/GenBank/DDBJ databases">
        <title>Chromosome-level genome assembly of the water stick insect Ranatra chinensis (Heteroptera: Nepidae).</title>
        <authorList>
            <person name="Liu X."/>
        </authorList>
    </citation>
    <scope>NUCLEOTIDE SEQUENCE [LARGE SCALE GENOMIC DNA]</scope>
    <source>
        <strain evidence="2">Cailab_2021Rc</strain>
        <tissue evidence="2">Muscle</tissue>
    </source>
</reference>
<dbReference type="EMBL" id="JBFDAA010000012">
    <property type="protein sequence ID" value="KAL1123100.1"/>
    <property type="molecule type" value="Genomic_DNA"/>
</dbReference>
<organism evidence="2 3">
    <name type="scientific">Ranatra chinensis</name>
    <dbReference type="NCBI Taxonomy" id="642074"/>
    <lineage>
        <taxon>Eukaryota</taxon>
        <taxon>Metazoa</taxon>
        <taxon>Ecdysozoa</taxon>
        <taxon>Arthropoda</taxon>
        <taxon>Hexapoda</taxon>
        <taxon>Insecta</taxon>
        <taxon>Pterygota</taxon>
        <taxon>Neoptera</taxon>
        <taxon>Paraneoptera</taxon>
        <taxon>Hemiptera</taxon>
        <taxon>Heteroptera</taxon>
        <taxon>Panheteroptera</taxon>
        <taxon>Nepomorpha</taxon>
        <taxon>Nepidae</taxon>
        <taxon>Ranatrinae</taxon>
        <taxon>Ranatra</taxon>
    </lineage>
</organism>
<keyword evidence="3" id="KW-1185">Reference proteome</keyword>
<dbReference type="Proteomes" id="UP001558652">
    <property type="component" value="Unassembled WGS sequence"/>
</dbReference>
<evidence type="ECO:0000313" key="2">
    <source>
        <dbReference type="EMBL" id="KAL1123100.1"/>
    </source>
</evidence>
<dbReference type="AlphaFoldDB" id="A0ABD0Y6T9"/>